<dbReference type="AlphaFoldDB" id="A0A3L7AUH4"/>
<keyword evidence="1" id="KW-0472">Membrane</keyword>
<gene>
    <name evidence="3" type="ORF">D9V34_04345</name>
</gene>
<accession>A0A3L7AUH4</accession>
<reference evidence="3 4" key="1">
    <citation type="submission" date="2018-10" db="EMBL/GenBank/DDBJ databases">
        <authorList>
            <person name="Li J."/>
        </authorList>
    </citation>
    <scope>NUCLEOTIDE SEQUENCE [LARGE SCALE GENOMIC DNA]</scope>
    <source>
        <strain evidence="3 4">JCM 11654</strain>
    </source>
</reference>
<comment type="caution">
    <text evidence="3">The sequence shown here is derived from an EMBL/GenBank/DDBJ whole genome shotgun (WGS) entry which is preliminary data.</text>
</comment>
<evidence type="ECO:0000256" key="2">
    <source>
        <dbReference type="SAM" id="SignalP"/>
    </source>
</evidence>
<proteinExistence type="predicted"/>
<sequence>MSLRSVLTGSLLAATLIVALPGAAFAAPEDRSIELTGSGQGELGDMFGAQILIPGSKISADFNVVRRGGGVSTLSLALFADMDPRGPLGQSARVSVRTPTAQENAVLGDLLQEGSVMDLGTGADQVTPVHLEISLPGESGNGTMDRTVPFKIRVTAQDRTALPDANANGSHPVAAGHGDGWLSETGASPAPWLWGAGGVIAAGALMLLARRRGSSPQK</sequence>
<dbReference type="EMBL" id="RCUY01000002">
    <property type="protein sequence ID" value="RLP84036.1"/>
    <property type="molecule type" value="Genomic_DNA"/>
</dbReference>
<protein>
    <recommendedName>
        <fullName evidence="5">LPXTG cell wall anchor domain-containing protein</fullName>
    </recommendedName>
</protein>
<keyword evidence="1" id="KW-1133">Transmembrane helix</keyword>
<evidence type="ECO:0000313" key="3">
    <source>
        <dbReference type="EMBL" id="RLP84036.1"/>
    </source>
</evidence>
<feature type="chain" id="PRO_5018164823" description="LPXTG cell wall anchor domain-containing protein" evidence="2">
    <location>
        <begin position="27"/>
        <end position="218"/>
    </location>
</feature>
<dbReference type="RefSeq" id="WP_121687653.1">
    <property type="nucleotide sequence ID" value="NZ_RCUY01000002.1"/>
</dbReference>
<dbReference type="Proteomes" id="UP000269438">
    <property type="component" value="Unassembled WGS sequence"/>
</dbReference>
<dbReference type="OrthoDB" id="5115839at2"/>
<keyword evidence="2" id="KW-0732">Signal</keyword>
<feature type="transmembrane region" description="Helical" evidence="1">
    <location>
        <begin position="192"/>
        <end position="209"/>
    </location>
</feature>
<keyword evidence="4" id="KW-1185">Reference proteome</keyword>
<evidence type="ECO:0000256" key="1">
    <source>
        <dbReference type="SAM" id="Phobius"/>
    </source>
</evidence>
<evidence type="ECO:0008006" key="5">
    <source>
        <dbReference type="Google" id="ProtNLM"/>
    </source>
</evidence>
<evidence type="ECO:0000313" key="4">
    <source>
        <dbReference type="Proteomes" id="UP000269438"/>
    </source>
</evidence>
<organism evidence="3 4">
    <name type="scientific">Mycetocola lacteus</name>
    <dbReference type="NCBI Taxonomy" id="76637"/>
    <lineage>
        <taxon>Bacteria</taxon>
        <taxon>Bacillati</taxon>
        <taxon>Actinomycetota</taxon>
        <taxon>Actinomycetes</taxon>
        <taxon>Micrococcales</taxon>
        <taxon>Microbacteriaceae</taxon>
        <taxon>Mycetocola</taxon>
    </lineage>
</organism>
<name>A0A3L7AUH4_9MICO</name>
<keyword evidence="1" id="KW-0812">Transmembrane</keyword>
<feature type="signal peptide" evidence="2">
    <location>
        <begin position="1"/>
        <end position="26"/>
    </location>
</feature>